<evidence type="ECO:0000256" key="1">
    <source>
        <dbReference type="ARBA" id="ARBA00009410"/>
    </source>
</evidence>
<dbReference type="GO" id="GO:0005886">
    <property type="term" value="C:plasma membrane"/>
    <property type="evidence" value="ECO:0007669"/>
    <property type="project" value="TreeGrafter"/>
</dbReference>
<dbReference type="Pfam" id="PF01266">
    <property type="entry name" value="DAO"/>
    <property type="match status" value="1"/>
</dbReference>
<name>A0A556AVW6_9BURK</name>
<accession>A0A556AVW6</accession>
<evidence type="ECO:0000313" key="4">
    <source>
        <dbReference type="EMBL" id="TSH97064.1"/>
    </source>
</evidence>
<gene>
    <name evidence="4" type="ORF">FOZ76_07000</name>
</gene>
<dbReference type="InterPro" id="IPR006076">
    <property type="entry name" value="FAD-dep_OxRdtase"/>
</dbReference>
<dbReference type="SUPFAM" id="SSF51905">
    <property type="entry name" value="FAD/NAD(P)-binding domain"/>
    <property type="match status" value="1"/>
</dbReference>
<protein>
    <submittedName>
        <fullName evidence="4">D-amino acid dehydrogenase</fullName>
    </submittedName>
</protein>
<evidence type="ECO:0000256" key="2">
    <source>
        <dbReference type="ARBA" id="ARBA00023002"/>
    </source>
</evidence>
<dbReference type="InterPro" id="IPR036188">
    <property type="entry name" value="FAD/NAD-bd_sf"/>
</dbReference>
<dbReference type="AlphaFoldDB" id="A0A556AVW6"/>
<comment type="similarity">
    <text evidence="1">Belongs to the DadA oxidoreductase family.</text>
</comment>
<sequence>MKVVVLGSGIIGTASAWWLRQDGHEVEVIDRAVGPARETSFANGGQVSVAYAEPWATPQAPWRLLQWLMRDDSPLLFRPQFDWRQWQWGLAFLGECRRSRLEPNIRAMQQLAEYSRRTLQEMRRELGIDYDHLERGILTFYRSSSDFETAQQAASVLRDLGVDRRILSADEVIQTEPALAGQRARIVGGDYTASDESGDVFKFTTALAERGAAQGVRFRYSTQVMRLLAEGGRVYAAETIGPDGRYERVHGDVFVVAAGAFSAQLVRPLGVPCPVYPAKGYSATFRILDAARAPRMSLTDSSRKVVISPLGDRLRVAGTAELSGYDRGLNTVRCEALTRIAQECFGPDVLDLSVPNYWAGLRPATPSSVPLVGRTRIGNLYLNTGHGTLGWTMGPGSGRMLADLVAGRRPEPAFPHLGR</sequence>
<dbReference type="SUPFAM" id="SSF54373">
    <property type="entry name" value="FAD-linked reductases, C-terminal domain"/>
    <property type="match status" value="1"/>
</dbReference>
<dbReference type="PANTHER" id="PTHR13847">
    <property type="entry name" value="SARCOSINE DEHYDROGENASE-RELATED"/>
    <property type="match status" value="1"/>
</dbReference>
<comment type="caution">
    <text evidence="4">The sequence shown here is derived from an EMBL/GenBank/DDBJ whole genome shotgun (WGS) entry which is preliminary data.</text>
</comment>
<dbReference type="EMBL" id="VLTJ01000011">
    <property type="protein sequence ID" value="TSH97064.1"/>
    <property type="molecule type" value="Genomic_DNA"/>
</dbReference>
<dbReference type="OrthoDB" id="18526at2"/>
<dbReference type="Gene3D" id="3.50.50.60">
    <property type="entry name" value="FAD/NAD(P)-binding domain"/>
    <property type="match status" value="2"/>
</dbReference>
<organism evidence="4 5">
    <name type="scientific">Verticiella sediminum</name>
    <dbReference type="NCBI Taxonomy" id="1247510"/>
    <lineage>
        <taxon>Bacteria</taxon>
        <taxon>Pseudomonadati</taxon>
        <taxon>Pseudomonadota</taxon>
        <taxon>Betaproteobacteria</taxon>
        <taxon>Burkholderiales</taxon>
        <taxon>Alcaligenaceae</taxon>
        <taxon>Verticiella</taxon>
    </lineage>
</organism>
<proteinExistence type="inferred from homology"/>
<dbReference type="GO" id="GO:0005737">
    <property type="term" value="C:cytoplasm"/>
    <property type="evidence" value="ECO:0007669"/>
    <property type="project" value="TreeGrafter"/>
</dbReference>
<evidence type="ECO:0000313" key="5">
    <source>
        <dbReference type="Proteomes" id="UP000318405"/>
    </source>
</evidence>
<dbReference type="PANTHER" id="PTHR13847:SF280">
    <property type="entry name" value="D-AMINO ACID DEHYDROGENASE"/>
    <property type="match status" value="1"/>
</dbReference>
<feature type="domain" description="FAD dependent oxidoreductase" evidence="3">
    <location>
        <begin position="2"/>
        <end position="404"/>
    </location>
</feature>
<keyword evidence="2" id="KW-0560">Oxidoreductase</keyword>
<reference evidence="4 5" key="1">
    <citation type="submission" date="2019-07" db="EMBL/GenBank/DDBJ databases">
        <title>Qingshengfaniella alkalisoli gen. nov., sp. nov., isolated from saline soil.</title>
        <authorList>
            <person name="Xu L."/>
            <person name="Huang X.-X."/>
            <person name="Sun J.-Q."/>
        </authorList>
    </citation>
    <scope>NUCLEOTIDE SEQUENCE [LARGE SCALE GENOMIC DNA]</scope>
    <source>
        <strain evidence="4 5">DSM 27279</strain>
    </source>
</reference>
<dbReference type="NCBIfam" id="NF001933">
    <property type="entry name" value="PRK00711.1"/>
    <property type="match status" value="1"/>
</dbReference>
<dbReference type="RefSeq" id="WP_143947431.1">
    <property type="nucleotide sequence ID" value="NZ_BAABMB010000002.1"/>
</dbReference>
<dbReference type="Gene3D" id="3.30.9.10">
    <property type="entry name" value="D-Amino Acid Oxidase, subunit A, domain 2"/>
    <property type="match status" value="1"/>
</dbReference>
<dbReference type="GO" id="GO:0055130">
    <property type="term" value="P:D-alanine catabolic process"/>
    <property type="evidence" value="ECO:0007669"/>
    <property type="project" value="TreeGrafter"/>
</dbReference>
<keyword evidence="5" id="KW-1185">Reference proteome</keyword>
<dbReference type="Proteomes" id="UP000318405">
    <property type="component" value="Unassembled WGS sequence"/>
</dbReference>
<dbReference type="GO" id="GO:0008718">
    <property type="term" value="F:D-amino-acid dehydrogenase activity"/>
    <property type="evidence" value="ECO:0007669"/>
    <property type="project" value="TreeGrafter"/>
</dbReference>
<evidence type="ECO:0000259" key="3">
    <source>
        <dbReference type="Pfam" id="PF01266"/>
    </source>
</evidence>